<proteinExistence type="predicted"/>
<reference evidence="4 5" key="1">
    <citation type="submission" date="2019-10" db="EMBL/GenBank/DDBJ databases">
        <title>Draft Genome Sequence of Cytophagaceae sp. SJW1-29.</title>
        <authorList>
            <person name="Choi A."/>
        </authorList>
    </citation>
    <scope>NUCLEOTIDE SEQUENCE [LARGE SCALE GENOMIC DNA]</scope>
    <source>
        <strain evidence="4 5">SJW1-29</strain>
    </source>
</reference>
<dbReference type="RefSeq" id="WP_152766901.1">
    <property type="nucleotide sequence ID" value="NZ_WHLY01000004.1"/>
</dbReference>
<keyword evidence="2" id="KW-0233">DNA recombination</keyword>
<evidence type="ECO:0000256" key="2">
    <source>
        <dbReference type="ARBA" id="ARBA00023172"/>
    </source>
</evidence>
<dbReference type="GO" id="GO:0003677">
    <property type="term" value="F:DNA binding"/>
    <property type="evidence" value="ECO:0007669"/>
    <property type="project" value="UniProtKB-KW"/>
</dbReference>
<dbReference type="SMART" id="SM00857">
    <property type="entry name" value="Resolvase"/>
    <property type="match status" value="1"/>
</dbReference>
<protein>
    <submittedName>
        <fullName evidence="4">Resolvase</fullName>
    </submittedName>
</protein>
<name>A0A7C9FC59_9BACT</name>
<comment type="caution">
    <text evidence="4">The sequence shown here is derived from an EMBL/GenBank/DDBJ whole genome shotgun (WGS) entry which is preliminary data.</text>
</comment>
<evidence type="ECO:0000313" key="4">
    <source>
        <dbReference type="EMBL" id="MPR37424.1"/>
    </source>
</evidence>
<dbReference type="EMBL" id="WHLY01000004">
    <property type="protein sequence ID" value="MPR37424.1"/>
    <property type="molecule type" value="Genomic_DNA"/>
</dbReference>
<evidence type="ECO:0000259" key="3">
    <source>
        <dbReference type="PROSITE" id="PS51736"/>
    </source>
</evidence>
<feature type="domain" description="Resolvase/invertase-type recombinase catalytic" evidence="3">
    <location>
        <begin position="7"/>
        <end position="143"/>
    </location>
</feature>
<dbReference type="PROSITE" id="PS51736">
    <property type="entry name" value="RECOMBINASES_3"/>
    <property type="match status" value="1"/>
</dbReference>
<dbReference type="Proteomes" id="UP000479293">
    <property type="component" value="Unassembled WGS sequence"/>
</dbReference>
<gene>
    <name evidence="4" type="ORF">GBK04_29880</name>
</gene>
<dbReference type="PANTHER" id="PTHR30461">
    <property type="entry name" value="DNA-INVERTASE FROM LAMBDOID PROPHAGE"/>
    <property type="match status" value="1"/>
</dbReference>
<organism evidence="4 5">
    <name type="scientific">Salmonirosea aquatica</name>
    <dbReference type="NCBI Taxonomy" id="2654236"/>
    <lineage>
        <taxon>Bacteria</taxon>
        <taxon>Pseudomonadati</taxon>
        <taxon>Bacteroidota</taxon>
        <taxon>Cytophagia</taxon>
        <taxon>Cytophagales</taxon>
        <taxon>Spirosomataceae</taxon>
        <taxon>Salmonirosea</taxon>
    </lineage>
</organism>
<keyword evidence="5" id="KW-1185">Reference proteome</keyword>
<dbReference type="InterPro" id="IPR006119">
    <property type="entry name" value="Resolv_N"/>
</dbReference>
<evidence type="ECO:0000256" key="1">
    <source>
        <dbReference type="ARBA" id="ARBA00023125"/>
    </source>
</evidence>
<dbReference type="InterPro" id="IPR050639">
    <property type="entry name" value="SSR_resolvase"/>
</dbReference>
<dbReference type="InterPro" id="IPR036162">
    <property type="entry name" value="Resolvase-like_N_sf"/>
</dbReference>
<evidence type="ECO:0000313" key="5">
    <source>
        <dbReference type="Proteomes" id="UP000479293"/>
    </source>
</evidence>
<dbReference type="Pfam" id="PF00239">
    <property type="entry name" value="Resolvase"/>
    <property type="match status" value="1"/>
</dbReference>
<dbReference type="Gene3D" id="3.40.50.1390">
    <property type="entry name" value="Resolvase, N-terminal catalytic domain"/>
    <property type="match status" value="1"/>
</dbReference>
<sequence>MIKDDKEYVAYYHVSTHRQGDSGLGLEAQHTYINYFYQGRNLIAEFTDVRSGKDIRNREQLQAALALCRKRGATLVVAKVDRLSRDTEQALWIYRELDERLESCDIPNLDKFTLTLFMAIADRERELTSIRTKVALVQKVKRSGEWRRGSAAFRSGEASRLGTKTVRQTALMNTNSRQAMAQIRHLLVEGYNITRIARQLNEDGFRAPRGGRYSAMQVKRLCERIAEVDTIPLEQADLKDS</sequence>
<dbReference type="AlphaFoldDB" id="A0A7C9FC59"/>
<dbReference type="CDD" id="cd00338">
    <property type="entry name" value="Ser_Recombinase"/>
    <property type="match status" value="1"/>
</dbReference>
<dbReference type="PANTHER" id="PTHR30461:SF2">
    <property type="entry name" value="SERINE RECOMBINASE PINE-RELATED"/>
    <property type="match status" value="1"/>
</dbReference>
<keyword evidence="1" id="KW-0238">DNA-binding</keyword>
<dbReference type="SUPFAM" id="SSF53041">
    <property type="entry name" value="Resolvase-like"/>
    <property type="match status" value="1"/>
</dbReference>
<accession>A0A7C9FC59</accession>
<dbReference type="GO" id="GO:0000150">
    <property type="term" value="F:DNA strand exchange activity"/>
    <property type="evidence" value="ECO:0007669"/>
    <property type="project" value="InterPro"/>
</dbReference>